<evidence type="ECO:0000313" key="1">
    <source>
        <dbReference type="EMBL" id="KAK2959420.1"/>
    </source>
</evidence>
<organism evidence="1 2">
    <name type="scientific">Blattamonas nauphoetae</name>
    <dbReference type="NCBI Taxonomy" id="2049346"/>
    <lineage>
        <taxon>Eukaryota</taxon>
        <taxon>Metamonada</taxon>
        <taxon>Preaxostyla</taxon>
        <taxon>Oxymonadida</taxon>
        <taxon>Blattamonas</taxon>
    </lineage>
</organism>
<sequence length="351" mass="39369">MRRRARLQIGLQPQTNIPLSADTLAMFSNPDEGQQTASISPTLLSFALSLREILESVPLASVGTAYQIAVNDLRRAERELGQNKEMEQANPSQGDQLEQVKSSAQTRFMPNREYLAVSLRGPHKDRLVSEFHRFGIPFKMAPSPIDNTSPLNVFLSPLLSSVHSYFKQETVSSHLLPDISSQIKSLANQMTSIQNYAFDVLPALAQVKQTITNQKNPAAGEDIFRSQYASSQLHPSHIAKLVVTADVQYLHTRLIRNPLRSLFMPVFRDAILPASHSLTVGQSVISYPEQMCKHTLNSVCWEKKFVSTTCTLSAIFVNHVHKIMVGKNQREVIEHQNLSFQESETLSWSVF</sequence>
<comment type="caution">
    <text evidence="1">The sequence shown here is derived from an EMBL/GenBank/DDBJ whole genome shotgun (WGS) entry which is preliminary data.</text>
</comment>
<name>A0ABQ9Y6V2_9EUKA</name>
<gene>
    <name evidence="1" type="ORF">BLNAU_5729</name>
</gene>
<proteinExistence type="predicted"/>
<protein>
    <submittedName>
        <fullName evidence="1">Uncharacterized protein</fullName>
    </submittedName>
</protein>
<accession>A0ABQ9Y6V2</accession>
<keyword evidence="2" id="KW-1185">Reference proteome</keyword>
<dbReference type="EMBL" id="JARBJD010000030">
    <property type="protein sequence ID" value="KAK2959420.1"/>
    <property type="molecule type" value="Genomic_DNA"/>
</dbReference>
<evidence type="ECO:0000313" key="2">
    <source>
        <dbReference type="Proteomes" id="UP001281761"/>
    </source>
</evidence>
<reference evidence="1 2" key="1">
    <citation type="journal article" date="2022" name="bioRxiv">
        <title>Genomics of Preaxostyla Flagellates Illuminates Evolutionary Transitions and the Path Towards Mitochondrial Loss.</title>
        <authorList>
            <person name="Novak L.V.F."/>
            <person name="Treitli S.C."/>
            <person name="Pyrih J."/>
            <person name="Halakuc P."/>
            <person name="Pipaliya S.V."/>
            <person name="Vacek V."/>
            <person name="Brzon O."/>
            <person name="Soukal P."/>
            <person name="Eme L."/>
            <person name="Dacks J.B."/>
            <person name="Karnkowska A."/>
            <person name="Elias M."/>
            <person name="Hampl V."/>
        </authorList>
    </citation>
    <scope>NUCLEOTIDE SEQUENCE [LARGE SCALE GENOMIC DNA]</scope>
    <source>
        <strain evidence="1">NAU3</strain>
        <tissue evidence="1">Gut</tissue>
    </source>
</reference>
<dbReference type="Proteomes" id="UP001281761">
    <property type="component" value="Unassembled WGS sequence"/>
</dbReference>